<dbReference type="Proteomes" id="UP000255543">
    <property type="component" value="Unassembled WGS sequence"/>
</dbReference>
<accession>A0A377A1J1</accession>
<proteinExistence type="predicted"/>
<protein>
    <submittedName>
        <fullName evidence="1">Uncharacterized protein</fullName>
    </submittedName>
</protein>
<sequence length="29" mass="3149">MNEDQNRAVALLLAELWQGIPVIFPPGGV</sequence>
<gene>
    <name evidence="1" type="ORF">NCTC8179_03311</name>
</gene>
<evidence type="ECO:0000313" key="2">
    <source>
        <dbReference type="Proteomes" id="UP000255543"/>
    </source>
</evidence>
<dbReference type="AlphaFoldDB" id="A0A377A1J1"/>
<dbReference type="EMBL" id="UGEB01000001">
    <property type="protein sequence ID" value="STK85290.1"/>
    <property type="molecule type" value="Genomic_DNA"/>
</dbReference>
<reference evidence="1 2" key="1">
    <citation type="submission" date="2018-06" db="EMBL/GenBank/DDBJ databases">
        <authorList>
            <consortium name="Pathogen Informatics"/>
            <person name="Doyle S."/>
        </authorList>
    </citation>
    <scope>NUCLEOTIDE SEQUENCE [LARGE SCALE GENOMIC DNA]</scope>
    <source>
        <strain evidence="1 2">NCTC8179</strain>
    </source>
</reference>
<name>A0A377A1J1_ECOLX</name>
<evidence type="ECO:0000313" key="1">
    <source>
        <dbReference type="EMBL" id="STK85290.1"/>
    </source>
</evidence>
<organism evidence="1 2">
    <name type="scientific">Escherichia coli</name>
    <dbReference type="NCBI Taxonomy" id="562"/>
    <lineage>
        <taxon>Bacteria</taxon>
        <taxon>Pseudomonadati</taxon>
        <taxon>Pseudomonadota</taxon>
        <taxon>Gammaproteobacteria</taxon>
        <taxon>Enterobacterales</taxon>
        <taxon>Enterobacteriaceae</taxon>
        <taxon>Escherichia</taxon>
    </lineage>
</organism>